<evidence type="ECO:0000256" key="4">
    <source>
        <dbReference type="RuleBase" id="RU363099"/>
    </source>
</evidence>
<name>A0AAD5ZVA3_9POAL</name>
<dbReference type="PANTHER" id="PTHR32278">
    <property type="entry name" value="F-BOX DOMAIN-CONTAINING PROTEIN"/>
    <property type="match status" value="1"/>
</dbReference>
<dbReference type="InterPro" id="IPR044859">
    <property type="entry name" value="Allene_oxi_cyc_Dirigent"/>
</dbReference>
<dbReference type="PANTHER" id="PTHR32278:SF111">
    <property type="entry name" value="F-BOX PROTEIN PP2-B12-RELATED"/>
    <property type="match status" value="1"/>
</dbReference>
<dbReference type="Gene3D" id="2.40.480.10">
    <property type="entry name" value="Allene oxide cyclase-like"/>
    <property type="match status" value="1"/>
</dbReference>
<dbReference type="Proteomes" id="UP001210211">
    <property type="component" value="Unassembled WGS sequence"/>
</dbReference>
<dbReference type="InterPro" id="IPR004265">
    <property type="entry name" value="Dirigent"/>
</dbReference>
<reference evidence="5 6" key="1">
    <citation type="journal article" date="2022" name="Cell">
        <title>Repeat-based holocentromeres influence genome architecture and karyotype evolution.</title>
        <authorList>
            <person name="Hofstatter P.G."/>
            <person name="Thangavel G."/>
            <person name="Lux T."/>
            <person name="Neumann P."/>
            <person name="Vondrak T."/>
            <person name="Novak P."/>
            <person name="Zhang M."/>
            <person name="Costa L."/>
            <person name="Castellani M."/>
            <person name="Scott A."/>
            <person name="Toegelov H."/>
            <person name="Fuchs J."/>
            <person name="Mata-Sucre Y."/>
            <person name="Dias Y."/>
            <person name="Vanzela A.L.L."/>
            <person name="Huettel B."/>
            <person name="Almeida C.C.S."/>
            <person name="Simkova H."/>
            <person name="Souza G."/>
            <person name="Pedrosa-Harand A."/>
            <person name="Macas J."/>
            <person name="Mayer K.F.X."/>
            <person name="Houben A."/>
            <person name="Marques A."/>
        </authorList>
    </citation>
    <scope>NUCLEOTIDE SEQUENCE [LARGE SCALE GENOMIC DNA]</scope>
    <source>
        <strain evidence="5">RhyTen1mFocal</strain>
    </source>
</reference>
<dbReference type="AlphaFoldDB" id="A0AAD5ZVA3"/>
<dbReference type="InterPro" id="IPR025886">
    <property type="entry name" value="PP2-like"/>
</dbReference>
<comment type="subunit">
    <text evidence="2 4">Homodimer.</text>
</comment>
<evidence type="ECO:0000256" key="1">
    <source>
        <dbReference type="ARBA" id="ARBA00010746"/>
    </source>
</evidence>
<keyword evidence="6" id="KW-1185">Reference proteome</keyword>
<comment type="similarity">
    <text evidence="1 4">Belongs to the plant dirigent protein family.</text>
</comment>
<keyword evidence="4" id="KW-0052">Apoplast</keyword>
<evidence type="ECO:0000256" key="2">
    <source>
        <dbReference type="ARBA" id="ARBA00011738"/>
    </source>
</evidence>
<keyword evidence="3 4" id="KW-0964">Secreted</keyword>
<proteinExistence type="inferred from homology"/>
<gene>
    <name evidence="5" type="ORF">LUZ61_008394</name>
</gene>
<dbReference type="GO" id="GO:0048046">
    <property type="term" value="C:apoplast"/>
    <property type="evidence" value="ECO:0007669"/>
    <property type="project" value="UniProtKB-SubCell"/>
</dbReference>
<dbReference type="Pfam" id="PF03018">
    <property type="entry name" value="Dirigent"/>
    <property type="match status" value="1"/>
</dbReference>
<evidence type="ECO:0000256" key="3">
    <source>
        <dbReference type="ARBA" id="ARBA00022525"/>
    </source>
</evidence>
<dbReference type="EMBL" id="JAMRDG010000001">
    <property type="protein sequence ID" value="KAJ3704689.1"/>
    <property type="molecule type" value="Genomic_DNA"/>
</dbReference>
<evidence type="ECO:0000313" key="5">
    <source>
        <dbReference type="EMBL" id="KAJ3704689.1"/>
    </source>
</evidence>
<sequence length="317" mass="35945">MNEVYFHLYLHHTPSGPESNQIETVNRNLHNSFGSIVVKDWPLYDEFGPHAKLIARAQGLHIQAGTKTQNWYNSFSILFECTRFKGSTLQVMGPSIEKGQWAIVGGTGDLAMARGIIYKKNPEKIGRSVVIELDIHAFCKSQNLTWKGAGKMFAARSLDIIHSSNKAYWIWVRPNDSRFTEVAKLLKVWWLDIKARIKLNELLPKTKYTARLIFKTLPDSTGLNTFQEASVSMGTFKQKKNVCISPSVVEPNVVLPVRRSDGWMELELGQFYCDDNITGDREVVVGLMETDDYNMKTGLIVGGLEVRPINYYLRAVI</sequence>
<comment type="function">
    <text evidence="4">Dirigent proteins impart stereoselectivity on the phenoxy radical-coupling reaction, yielding optically active lignans from two molecules of coniferyl alcohol in the biosynthesis of lignans, flavonolignans, and alkaloids and thus plays a central role in plant secondary metabolism.</text>
</comment>
<organism evidence="5 6">
    <name type="scientific">Rhynchospora tenuis</name>
    <dbReference type="NCBI Taxonomy" id="198213"/>
    <lineage>
        <taxon>Eukaryota</taxon>
        <taxon>Viridiplantae</taxon>
        <taxon>Streptophyta</taxon>
        <taxon>Embryophyta</taxon>
        <taxon>Tracheophyta</taxon>
        <taxon>Spermatophyta</taxon>
        <taxon>Magnoliopsida</taxon>
        <taxon>Liliopsida</taxon>
        <taxon>Poales</taxon>
        <taxon>Cyperaceae</taxon>
        <taxon>Cyperoideae</taxon>
        <taxon>Rhynchosporeae</taxon>
        <taxon>Rhynchospora</taxon>
    </lineage>
</organism>
<comment type="subcellular location">
    <subcellularLocation>
        <location evidence="4">Secreted</location>
        <location evidence="4">Extracellular space</location>
        <location evidence="4">Apoplast</location>
    </subcellularLocation>
</comment>
<accession>A0AAD5ZVA3</accession>
<comment type="caution">
    <text evidence="5">The sequence shown here is derived from an EMBL/GenBank/DDBJ whole genome shotgun (WGS) entry which is preliminary data.</text>
</comment>
<evidence type="ECO:0000313" key="6">
    <source>
        <dbReference type="Proteomes" id="UP001210211"/>
    </source>
</evidence>
<dbReference type="Pfam" id="PF14299">
    <property type="entry name" value="PP2"/>
    <property type="match status" value="1"/>
</dbReference>
<protein>
    <recommendedName>
        <fullName evidence="4">Dirigent protein</fullName>
    </recommendedName>
</protein>
<dbReference type="GO" id="GO:0009699">
    <property type="term" value="P:phenylpropanoid biosynthetic process"/>
    <property type="evidence" value="ECO:0007669"/>
    <property type="project" value="UniProtKB-ARBA"/>
</dbReference>